<evidence type="ECO:0000256" key="1">
    <source>
        <dbReference type="SAM" id="MobiDB-lite"/>
    </source>
</evidence>
<sequence length="204" mass="21892">MASQKTGPGLTIPIQNAGSSNDFRSTGAGMSMSDDLPFIIVQPVHYFRMMNGVKVSQVAYPREVPQVIYHMEHSGFQSSGGVDFGMQDDQGAIRSGAVPVPTFGEDWPIYPNGSSTGKFGDNCPSCTPHPVTLGHHGLVAIPPEGVSLARSHCLRGQFRSRCDRAGVKIELHNEPRLTQPFPPPSLGHPEQEGKGQANHIGATH</sequence>
<gene>
    <name evidence="2" type="ORF">KHLLAP_LOCUS846</name>
</gene>
<dbReference type="Proteomes" id="UP001295740">
    <property type="component" value="Unassembled WGS sequence"/>
</dbReference>
<accession>A0AAI8V3S1</accession>
<name>A0AAI8V3S1_9PEZI</name>
<dbReference type="EMBL" id="CAUWAG010000003">
    <property type="protein sequence ID" value="CAJ2500378.1"/>
    <property type="molecule type" value="Genomic_DNA"/>
</dbReference>
<protein>
    <submittedName>
        <fullName evidence="2">Uu.00g032310.m01.CDS01</fullName>
    </submittedName>
</protein>
<comment type="caution">
    <text evidence="2">The sequence shown here is derived from an EMBL/GenBank/DDBJ whole genome shotgun (WGS) entry which is preliminary data.</text>
</comment>
<evidence type="ECO:0000313" key="2">
    <source>
        <dbReference type="EMBL" id="CAJ2500378.1"/>
    </source>
</evidence>
<organism evidence="2 3">
    <name type="scientific">Anthostomella pinea</name>
    <dbReference type="NCBI Taxonomy" id="933095"/>
    <lineage>
        <taxon>Eukaryota</taxon>
        <taxon>Fungi</taxon>
        <taxon>Dikarya</taxon>
        <taxon>Ascomycota</taxon>
        <taxon>Pezizomycotina</taxon>
        <taxon>Sordariomycetes</taxon>
        <taxon>Xylariomycetidae</taxon>
        <taxon>Xylariales</taxon>
        <taxon>Xylariaceae</taxon>
        <taxon>Anthostomella</taxon>
    </lineage>
</organism>
<evidence type="ECO:0000313" key="3">
    <source>
        <dbReference type="Proteomes" id="UP001295740"/>
    </source>
</evidence>
<proteinExistence type="predicted"/>
<reference evidence="2" key="1">
    <citation type="submission" date="2023-10" db="EMBL/GenBank/DDBJ databases">
        <authorList>
            <person name="Hackl T."/>
        </authorList>
    </citation>
    <scope>NUCLEOTIDE SEQUENCE</scope>
</reference>
<keyword evidence="3" id="KW-1185">Reference proteome</keyword>
<feature type="region of interest" description="Disordered" evidence="1">
    <location>
        <begin position="173"/>
        <end position="204"/>
    </location>
</feature>
<dbReference type="AlphaFoldDB" id="A0AAI8V3S1"/>